<evidence type="ECO:0000256" key="1">
    <source>
        <dbReference type="SAM" id="Phobius"/>
    </source>
</evidence>
<dbReference type="SMART" id="SM00028">
    <property type="entry name" value="TPR"/>
    <property type="match status" value="3"/>
</dbReference>
<dbReference type="InterPro" id="IPR011990">
    <property type="entry name" value="TPR-like_helical_dom_sf"/>
</dbReference>
<feature type="transmembrane region" description="Helical" evidence="1">
    <location>
        <begin position="12"/>
        <end position="31"/>
    </location>
</feature>
<keyword evidence="1" id="KW-1133">Transmembrane helix</keyword>
<reference evidence="2" key="1">
    <citation type="submission" date="2018-05" db="EMBL/GenBank/DDBJ databases">
        <authorList>
            <person name="Lanie J.A."/>
            <person name="Ng W.-L."/>
            <person name="Kazmierczak K.M."/>
            <person name="Andrzejewski T.M."/>
            <person name="Davidsen T.M."/>
            <person name="Wayne K.J."/>
            <person name="Tettelin H."/>
            <person name="Glass J.I."/>
            <person name="Rusch D."/>
            <person name="Podicherti R."/>
            <person name="Tsui H.-C.T."/>
            <person name="Winkler M.E."/>
        </authorList>
    </citation>
    <scope>NUCLEOTIDE SEQUENCE</scope>
</reference>
<keyword evidence="1" id="KW-0472">Membrane</keyword>
<organism evidence="2">
    <name type="scientific">marine metagenome</name>
    <dbReference type="NCBI Taxonomy" id="408172"/>
    <lineage>
        <taxon>unclassified sequences</taxon>
        <taxon>metagenomes</taxon>
        <taxon>ecological metagenomes</taxon>
    </lineage>
</organism>
<dbReference type="EMBL" id="UINC01001723">
    <property type="protein sequence ID" value="SUZ87409.1"/>
    <property type="molecule type" value="Genomic_DNA"/>
</dbReference>
<dbReference type="Gene3D" id="1.25.40.10">
    <property type="entry name" value="Tetratricopeptide repeat domain"/>
    <property type="match status" value="2"/>
</dbReference>
<evidence type="ECO:0000313" key="2">
    <source>
        <dbReference type="EMBL" id="SUZ87409.1"/>
    </source>
</evidence>
<dbReference type="AlphaFoldDB" id="A0A381R9A5"/>
<gene>
    <name evidence="2" type="ORF">METZ01_LOCUS40263</name>
</gene>
<accession>A0A381R9A5</accession>
<dbReference type="SUPFAM" id="SSF48452">
    <property type="entry name" value="TPR-like"/>
    <property type="match status" value="1"/>
</dbReference>
<dbReference type="InterPro" id="IPR019734">
    <property type="entry name" value="TPR_rpt"/>
</dbReference>
<protein>
    <submittedName>
        <fullName evidence="2">Uncharacterized protein</fullName>
    </submittedName>
</protein>
<keyword evidence="1" id="KW-0812">Transmembrane</keyword>
<name>A0A381R9A5_9ZZZZ</name>
<proteinExistence type="predicted"/>
<dbReference type="Pfam" id="PF13174">
    <property type="entry name" value="TPR_6"/>
    <property type="match status" value="1"/>
</dbReference>
<sequence>MPKNHIYTLARKWIPVAGLIFITCANFKAYFNTFYNAEEFFEKAEKIRLQNRGEKIPQSAINDYEKVIEKSRLVLDEYPEFKLRKKAFILIVQSHFYRGELRETMGTLGEMKDEFGDKVYIEVEFWTSLVKWKQNKPQPAINGLNELINYGLNVDMEAKAYLAIAEIFLEQKMHAEAMDNLEKSAERIQDQNEKGQIYYRIAELSFDAKSYDRALSAYQEVIKNSQSKKQIQEGNLKTVQIYRLKGNLDLAASAIKNMLLDENYKSIFADLELELAKLYDQQNMISESRNRLESIVQDYPKTTVSAEAYYMLGNYSIEQDWDMEDALKQYSSVVKENKQSLYAQPAQVRIKEINTYQQSKLDLESWSLRIAESDTIADFYFTEDEQKDLAQILYSIIELEAFHFDRSDTGLVYLDLLIQYAYQSKIFPKALYAKSVILEDKGELSLSKLLKQRIINEFPKTDFAIAIINTDKSYKIMTSTSDEKLVTAEQKWNDNPALAMDGYREIVIEDTVSESSVKAAYFLAYQYDHYFVQPDSALKYYEWILKHHSDSYQAEPSGKRAAFLNSVFVDTSEINDY</sequence>